<dbReference type="Proteomes" id="UP001549055">
    <property type="component" value="Unassembled WGS sequence"/>
</dbReference>
<dbReference type="RefSeq" id="WP_354281051.1">
    <property type="nucleotide sequence ID" value="NZ_JBEPMK010000004.1"/>
</dbReference>
<reference evidence="1 2" key="1">
    <citation type="submission" date="2024-06" db="EMBL/GenBank/DDBJ databases">
        <title>Genomic Encyclopedia of Type Strains, Phase IV (KMG-IV): sequencing the most valuable type-strain genomes for metagenomic binning, comparative biology and taxonomic classification.</title>
        <authorList>
            <person name="Goeker M."/>
        </authorList>
    </citation>
    <scope>NUCLEOTIDE SEQUENCE [LARGE SCALE GENOMIC DNA]</scope>
    <source>
        <strain evidence="1 2">DSM 15349</strain>
    </source>
</reference>
<gene>
    <name evidence="1" type="ORF">ABID27_001279</name>
</gene>
<name>A0ABV2JLT2_9STRE</name>
<proteinExistence type="predicted"/>
<protein>
    <submittedName>
        <fullName evidence="1">Uncharacterized protein involved in tolerance to divalent cations</fullName>
    </submittedName>
</protein>
<evidence type="ECO:0000313" key="1">
    <source>
        <dbReference type="EMBL" id="MET3644652.1"/>
    </source>
</evidence>
<dbReference type="EMBL" id="JBEPMK010000004">
    <property type="protein sequence ID" value="MET3644652.1"/>
    <property type="molecule type" value="Genomic_DNA"/>
</dbReference>
<comment type="caution">
    <text evidence="1">The sequence shown here is derived from an EMBL/GenBank/DDBJ whole genome shotgun (WGS) entry which is preliminary data.</text>
</comment>
<organism evidence="1 2">
    <name type="scientific">Streptococcus gallinaceus</name>
    <dbReference type="NCBI Taxonomy" id="165758"/>
    <lineage>
        <taxon>Bacteria</taxon>
        <taxon>Bacillati</taxon>
        <taxon>Bacillota</taxon>
        <taxon>Bacilli</taxon>
        <taxon>Lactobacillales</taxon>
        <taxon>Streptococcaceae</taxon>
        <taxon>Streptococcus</taxon>
    </lineage>
</organism>
<accession>A0ABV2JLT2</accession>
<keyword evidence="2" id="KW-1185">Reference proteome</keyword>
<evidence type="ECO:0000313" key="2">
    <source>
        <dbReference type="Proteomes" id="UP001549055"/>
    </source>
</evidence>
<sequence>MKLSHLLAASGAALASYWLVNNREKIVQETSETIDLAKKSQASYQTIQQRLATIQSYQEPLQEMAEDLQYKLRTYQQSITGNLEEIQKITEKYAKK</sequence>